<proteinExistence type="predicted"/>
<dbReference type="AlphaFoldDB" id="A0A0V0RBF3"/>
<name>A0A0V0RBF3_9BILA</name>
<organism evidence="2 3">
    <name type="scientific">Trichinella nelsoni</name>
    <dbReference type="NCBI Taxonomy" id="6336"/>
    <lineage>
        <taxon>Eukaryota</taxon>
        <taxon>Metazoa</taxon>
        <taxon>Ecdysozoa</taxon>
        <taxon>Nematoda</taxon>
        <taxon>Enoplea</taxon>
        <taxon>Dorylaimia</taxon>
        <taxon>Trichinellida</taxon>
        <taxon>Trichinellidae</taxon>
        <taxon>Trichinella</taxon>
    </lineage>
</organism>
<keyword evidence="3" id="KW-1185">Reference proteome</keyword>
<evidence type="ECO:0000313" key="2">
    <source>
        <dbReference type="EMBL" id="KRX11528.1"/>
    </source>
</evidence>
<gene>
    <name evidence="2" type="ORF">T07_10180</name>
</gene>
<sequence length="70" mass="8037">LEFPGSWSANLLTASGANLLLDLREEQRWPWRELVAGSSRSPRSKLQSQPQIPNWGFSKTEGETRERQRV</sequence>
<comment type="caution">
    <text evidence="2">The sequence shown here is derived from an EMBL/GenBank/DDBJ whole genome shotgun (WGS) entry which is preliminary data.</text>
</comment>
<evidence type="ECO:0000313" key="3">
    <source>
        <dbReference type="Proteomes" id="UP000054630"/>
    </source>
</evidence>
<reference evidence="2 3" key="1">
    <citation type="submission" date="2015-01" db="EMBL/GenBank/DDBJ databases">
        <title>Evolution of Trichinella species and genotypes.</title>
        <authorList>
            <person name="Korhonen P.K."/>
            <person name="Edoardo P."/>
            <person name="Giuseppe L.R."/>
            <person name="Gasser R.B."/>
        </authorList>
    </citation>
    <scope>NUCLEOTIDE SEQUENCE [LARGE SCALE GENOMIC DNA]</scope>
    <source>
        <strain evidence="2">ISS37</strain>
    </source>
</reference>
<dbReference type="EMBL" id="JYDL01001994">
    <property type="protein sequence ID" value="KRX11528.1"/>
    <property type="molecule type" value="Genomic_DNA"/>
</dbReference>
<feature type="compositionally biased region" description="Basic and acidic residues" evidence="1">
    <location>
        <begin position="60"/>
        <end position="70"/>
    </location>
</feature>
<feature type="region of interest" description="Disordered" evidence="1">
    <location>
        <begin position="36"/>
        <end position="70"/>
    </location>
</feature>
<evidence type="ECO:0000256" key="1">
    <source>
        <dbReference type="SAM" id="MobiDB-lite"/>
    </source>
</evidence>
<feature type="non-terminal residue" evidence="2">
    <location>
        <position position="1"/>
    </location>
</feature>
<protein>
    <submittedName>
        <fullName evidence="2">Uncharacterized protein</fullName>
    </submittedName>
</protein>
<feature type="compositionally biased region" description="Polar residues" evidence="1">
    <location>
        <begin position="38"/>
        <end position="52"/>
    </location>
</feature>
<dbReference type="Proteomes" id="UP000054630">
    <property type="component" value="Unassembled WGS sequence"/>
</dbReference>
<accession>A0A0V0RBF3</accession>